<dbReference type="AlphaFoldDB" id="A0A7I9ZB96"/>
<accession>A0A7I9ZB96</accession>
<dbReference type="Proteomes" id="UP000465301">
    <property type="component" value="Unassembled WGS sequence"/>
</dbReference>
<dbReference type="Pfam" id="PF04957">
    <property type="entry name" value="RMF"/>
    <property type="match status" value="1"/>
</dbReference>
<evidence type="ECO:0000313" key="2">
    <source>
        <dbReference type="Proteomes" id="UP000465301"/>
    </source>
</evidence>
<organism evidence="1 2">
    <name type="scientific">Mycobacterium timonense</name>
    <dbReference type="NCBI Taxonomy" id="701043"/>
    <lineage>
        <taxon>Bacteria</taxon>
        <taxon>Bacillati</taxon>
        <taxon>Actinomycetota</taxon>
        <taxon>Actinomycetes</taxon>
        <taxon>Mycobacteriales</taxon>
        <taxon>Mycobacteriaceae</taxon>
        <taxon>Mycobacterium</taxon>
        <taxon>Mycobacterium avium complex (MAC)</taxon>
    </lineage>
</organism>
<dbReference type="InterPro" id="IPR007040">
    <property type="entry name" value="Ribosome_modulation_factor"/>
</dbReference>
<sequence>MRQVAMRALYEGSLADVGDANPYAGRSRVLANLWQRGYARNLKIRITSGPAMQTYLLATCCRCAADDGTAGPWLKFGSKF</sequence>
<proteinExistence type="predicted"/>
<comment type="caution">
    <text evidence="1">The sequence shown here is derived from an EMBL/GenBank/DDBJ whole genome shotgun (WGS) entry which is preliminary data.</text>
</comment>
<gene>
    <name evidence="1" type="ORF">MTIM_40170</name>
</gene>
<name>A0A7I9ZB96_9MYCO</name>
<evidence type="ECO:0000313" key="1">
    <source>
        <dbReference type="EMBL" id="GFG98138.1"/>
    </source>
</evidence>
<protein>
    <submittedName>
        <fullName evidence="1">Uncharacterized protein</fullName>
    </submittedName>
</protein>
<dbReference type="EMBL" id="BLLA01000001">
    <property type="protein sequence ID" value="GFG98138.1"/>
    <property type="molecule type" value="Genomic_DNA"/>
</dbReference>
<reference evidence="1 2" key="1">
    <citation type="journal article" date="2019" name="Emerg. Microbes Infect.">
        <title>Comprehensive subspecies identification of 175 nontuberculous mycobacteria species based on 7547 genomic profiles.</title>
        <authorList>
            <person name="Matsumoto Y."/>
            <person name="Kinjo T."/>
            <person name="Motooka D."/>
            <person name="Nabeya D."/>
            <person name="Jung N."/>
            <person name="Uechi K."/>
            <person name="Horii T."/>
            <person name="Iida T."/>
            <person name="Fujita J."/>
            <person name="Nakamura S."/>
        </authorList>
    </citation>
    <scope>NUCLEOTIDE SEQUENCE [LARGE SCALE GENOMIC DNA]</scope>
    <source>
        <strain evidence="1 2">JCM 30726</strain>
    </source>
</reference>
<keyword evidence="2" id="KW-1185">Reference proteome</keyword>